<accession>A0A1G2MMF5</accession>
<dbReference type="GO" id="GO:0010498">
    <property type="term" value="P:proteasomal protein catabolic process"/>
    <property type="evidence" value="ECO:0007669"/>
    <property type="project" value="InterPro"/>
</dbReference>
<gene>
    <name evidence="1" type="ORF">A3C72_04980</name>
</gene>
<dbReference type="GO" id="GO:0070490">
    <property type="term" value="P:protein pupylation"/>
    <property type="evidence" value="ECO:0007669"/>
    <property type="project" value="TreeGrafter"/>
</dbReference>
<organism evidence="1 2">
    <name type="scientific">Candidatus Taylorbacteria bacterium RIFCSPHIGHO2_02_FULL_43_32b</name>
    <dbReference type="NCBI Taxonomy" id="1802306"/>
    <lineage>
        <taxon>Bacteria</taxon>
        <taxon>Candidatus Tayloriibacteriota</taxon>
    </lineage>
</organism>
<dbReference type="GO" id="GO:0005524">
    <property type="term" value="F:ATP binding"/>
    <property type="evidence" value="ECO:0007669"/>
    <property type="project" value="TreeGrafter"/>
</dbReference>
<reference evidence="1 2" key="1">
    <citation type="journal article" date="2016" name="Nat. Commun.">
        <title>Thousands of microbial genomes shed light on interconnected biogeochemical processes in an aquifer system.</title>
        <authorList>
            <person name="Anantharaman K."/>
            <person name="Brown C.T."/>
            <person name="Hug L.A."/>
            <person name="Sharon I."/>
            <person name="Castelle C.J."/>
            <person name="Probst A.J."/>
            <person name="Thomas B.C."/>
            <person name="Singh A."/>
            <person name="Wilkins M.J."/>
            <person name="Karaoz U."/>
            <person name="Brodie E.L."/>
            <person name="Williams K.H."/>
            <person name="Hubbard S.S."/>
            <person name="Banfield J.F."/>
        </authorList>
    </citation>
    <scope>NUCLEOTIDE SEQUENCE [LARGE SCALE GENOMIC DNA]</scope>
</reference>
<sequence>MLNKQEILHRLAGGQALFDYFPNGQIRIMGIDGELGVKTDSDAKALETPSLSLPRILTNGGRLYLELSHFLEYCTPECSNALELTTYLEAMKIICATLRNPPLVLHNNNHDWKGSTFGCHCNYCTRAPRGTWIKLLPFNVASLVMAGSGWRTLDGQYQISQRARFMKEAIGNEPLCYVDYRHQSLMTIEGWERMHQGHTDAHMSEVNTFIQVGFTNLMVELLERNALPHVAYDPKFATVDGRDISAKKQKWFMHGIGNRSGDVIALLGLYAKRAREIFAGRDEVTDVLLILIEDTLKKLGSDPMKLYGRLDWVTKLHLINTFEANKSPGDKMDLTAIDLEYHSLNRENTLYYYLLDAGQIERLVNPNLIKRALSSPPARTRAKVRGETVKFMQFIDPNQWRPTDECWAELKFLNVRTKQTFSFPIGDPFSNYTDCLPMIEEEILRKSRVEPPKTIR</sequence>
<dbReference type="STRING" id="1802306.A3C72_04980"/>
<dbReference type="GO" id="GO:0019941">
    <property type="term" value="P:modification-dependent protein catabolic process"/>
    <property type="evidence" value="ECO:0007669"/>
    <property type="project" value="InterPro"/>
</dbReference>
<dbReference type="PANTHER" id="PTHR42307:SF2">
    <property type="entry name" value="PUP DEAMIDASE_DEPUPYLASE"/>
    <property type="match status" value="1"/>
</dbReference>
<comment type="caution">
    <text evidence="1">The sequence shown here is derived from an EMBL/GenBank/DDBJ whole genome shotgun (WGS) entry which is preliminary data.</text>
</comment>
<dbReference type="InterPro" id="IPR004347">
    <property type="entry name" value="Pup_ligase/deamidase"/>
</dbReference>
<dbReference type="AlphaFoldDB" id="A0A1G2MMF5"/>
<evidence type="ECO:0000313" key="2">
    <source>
        <dbReference type="Proteomes" id="UP000177130"/>
    </source>
</evidence>
<name>A0A1G2MMF5_9BACT</name>
<protein>
    <submittedName>
        <fullName evidence="1">Uncharacterized protein</fullName>
    </submittedName>
</protein>
<proteinExistence type="predicted"/>
<dbReference type="PANTHER" id="PTHR42307">
    <property type="entry name" value="PUP DEAMIDASE/DEPUPYLASE"/>
    <property type="match status" value="1"/>
</dbReference>
<dbReference type="EMBL" id="MHRK01000016">
    <property type="protein sequence ID" value="OHA24221.1"/>
    <property type="molecule type" value="Genomic_DNA"/>
</dbReference>
<evidence type="ECO:0000313" key="1">
    <source>
        <dbReference type="EMBL" id="OHA24221.1"/>
    </source>
</evidence>
<dbReference type="Pfam" id="PF03136">
    <property type="entry name" value="Pup_ligase"/>
    <property type="match status" value="1"/>
</dbReference>
<dbReference type="Proteomes" id="UP000177130">
    <property type="component" value="Unassembled WGS sequence"/>
</dbReference>